<feature type="domain" description="Glutamyl-tRNA reductase N-terminal" evidence="17">
    <location>
        <begin position="6"/>
        <end position="156"/>
    </location>
</feature>
<dbReference type="Gene3D" id="3.40.50.720">
    <property type="entry name" value="NAD(P)-binding Rossmann-like Domain"/>
    <property type="match status" value="1"/>
</dbReference>
<keyword evidence="5 9" id="KW-0560">Oxidoreductase</keyword>
<evidence type="ECO:0000256" key="10">
    <source>
        <dbReference type="PIRSR" id="PIRSR000445-1"/>
    </source>
</evidence>
<evidence type="ECO:0000256" key="9">
    <source>
        <dbReference type="HAMAP-Rule" id="MF_00087"/>
    </source>
</evidence>
<evidence type="ECO:0000259" key="16">
    <source>
        <dbReference type="Pfam" id="PF01488"/>
    </source>
</evidence>
<feature type="site" description="Important for activity" evidence="9 13">
    <location>
        <position position="99"/>
    </location>
</feature>
<dbReference type="PANTHER" id="PTHR43013">
    <property type="entry name" value="GLUTAMYL-TRNA REDUCTASE"/>
    <property type="match status" value="1"/>
</dbReference>
<evidence type="ECO:0000313" key="18">
    <source>
        <dbReference type="EMBL" id="AFV11740.1"/>
    </source>
</evidence>
<dbReference type="Gene3D" id="3.30.460.30">
    <property type="entry name" value="Glutamyl-tRNA reductase, N-terminal domain"/>
    <property type="match status" value="1"/>
</dbReference>
<feature type="binding site" evidence="9 11">
    <location>
        <begin position="49"/>
        <end position="52"/>
    </location>
    <ligand>
        <name>substrate</name>
    </ligand>
</feature>
<dbReference type="PIRSF" id="PIRSF000445">
    <property type="entry name" value="4pyrrol_synth_GluRdtase"/>
    <property type="match status" value="1"/>
</dbReference>
<dbReference type="UniPathway" id="UPA00251">
    <property type="reaction ID" value="UER00316"/>
</dbReference>
<dbReference type="HAMAP" id="MF_00087">
    <property type="entry name" value="Glu_tRNA_reductase"/>
    <property type="match status" value="1"/>
</dbReference>
<dbReference type="FunFam" id="3.30.460.30:FF:000001">
    <property type="entry name" value="Glutamyl-tRNA reductase"/>
    <property type="match status" value="1"/>
</dbReference>
<feature type="domain" description="Quinate/shikimate 5-dehydrogenase/glutamyl-tRNA reductase" evidence="16">
    <location>
        <begin position="171"/>
        <end position="306"/>
    </location>
</feature>
<organism evidence="18 19">
    <name type="scientific">Thermacetogenium phaeum (strain ATCC BAA-254 / DSM 26808 / PB)</name>
    <dbReference type="NCBI Taxonomy" id="1089553"/>
    <lineage>
        <taxon>Bacteria</taxon>
        <taxon>Bacillati</taxon>
        <taxon>Bacillota</taxon>
        <taxon>Clostridia</taxon>
        <taxon>Thermoanaerobacterales</taxon>
        <taxon>Thermoanaerobacteraceae</taxon>
        <taxon>Thermacetogenium</taxon>
    </lineage>
</organism>
<evidence type="ECO:0000256" key="13">
    <source>
        <dbReference type="PIRSR" id="PIRSR000445-4"/>
    </source>
</evidence>
<feature type="binding site" evidence="9 11">
    <location>
        <position position="109"/>
    </location>
    <ligand>
        <name>substrate</name>
    </ligand>
</feature>
<evidence type="ECO:0000256" key="14">
    <source>
        <dbReference type="RuleBase" id="RU000584"/>
    </source>
</evidence>
<dbReference type="OrthoDB" id="110209at2"/>
<keyword evidence="4 9" id="KW-0521">NADP</keyword>
<dbReference type="SUPFAM" id="SSF69075">
    <property type="entry name" value="Glutamyl tRNA-reductase dimerization domain"/>
    <property type="match status" value="1"/>
</dbReference>
<gene>
    <name evidence="9 18" type="primary">hemA</name>
    <name evidence="18" type="ordered locus">Tph_c15340</name>
</gene>
<sequence length="438" mass="49325">MYLIALGINHRTAPVELRERLAFSRSEMQSVATELRRLPSLSGFVVLSTCNRTEIYATVSQVDAGLLELKNYLCHKARLSEDESGRYFQTWTCYEVVRHLFRVTVGLDSMVLGETEIQGQVIEAYEQACALKTGNKVLNTLFQEAIRLGKRIRTITGIDQHPVSVSYAAVELARSTFKDLSDCTVLIVGAGEMGELALKHLVARGVKTVLVSNRSYGRACDLAREYGGEAIRYDLFLSQLHRADIVISCTAASHFVIHADKVRQALREKRDRPLFIIDIAVPRDVEPEVKEIPNVVVYNIDDLRQVVLEGMEERKKAALVAEEMVDDAVDEFLQWLSTLSVIPTIRALKKKGNEIMEEELKRCFHRLGKIDSRTANVIRSMAHSIVNKLLHSPTVRLKEYACKSDGHLYSKVLENLFDLPHGEESELVVAITESREGK</sequence>
<dbReference type="InterPro" id="IPR015895">
    <property type="entry name" value="4pyrrol_synth_GluRdtase_N"/>
</dbReference>
<dbReference type="FunFam" id="3.40.50.720:FF:000031">
    <property type="entry name" value="Glutamyl-tRNA reductase"/>
    <property type="match status" value="1"/>
</dbReference>
<dbReference type="InterPro" id="IPR036291">
    <property type="entry name" value="NAD(P)-bd_dom_sf"/>
</dbReference>
<dbReference type="InterPro" id="IPR000343">
    <property type="entry name" value="4pyrrol_synth_GluRdtase"/>
</dbReference>
<evidence type="ECO:0000259" key="17">
    <source>
        <dbReference type="Pfam" id="PF05201"/>
    </source>
</evidence>
<proteinExistence type="inferred from homology"/>
<dbReference type="EC" id="1.2.1.70" evidence="3 9"/>
<evidence type="ECO:0000256" key="7">
    <source>
        <dbReference type="ARBA" id="ARBA00047464"/>
    </source>
</evidence>
<dbReference type="Pfam" id="PF05201">
    <property type="entry name" value="GlutR_N"/>
    <property type="match status" value="1"/>
</dbReference>
<evidence type="ECO:0000256" key="2">
    <source>
        <dbReference type="ARBA" id="ARBA00005916"/>
    </source>
</evidence>
<reference evidence="18 19" key="1">
    <citation type="journal article" date="2012" name="BMC Genomics">
        <title>Genome-guided analysis of physiological and morphological traits of the fermentative acetate oxidizer Thermacetogenium phaeum.</title>
        <authorList>
            <person name="Oehler D."/>
            <person name="Poehlein A."/>
            <person name="Leimbach A."/>
            <person name="Muller N."/>
            <person name="Daniel R."/>
            <person name="Gottschalk G."/>
            <person name="Schink B."/>
        </authorList>
    </citation>
    <scope>NUCLEOTIDE SEQUENCE [LARGE SCALE GENOMIC DNA]</scope>
    <source>
        <strain evidence="19">ATCC BAA-254 / DSM 26808 / PB</strain>
    </source>
</reference>
<dbReference type="InterPro" id="IPR015896">
    <property type="entry name" value="4pyrrol_synth_GluRdtase_dimer"/>
</dbReference>
<feature type="domain" description="Tetrapyrrole biosynthesis glutamyl-tRNA reductase dimerisation" evidence="15">
    <location>
        <begin position="321"/>
        <end position="419"/>
    </location>
</feature>
<dbReference type="NCBIfam" id="TIGR01035">
    <property type="entry name" value="hemA"/>
    <property type="match status" value="1"/>
</dbReference>
<dbReference type="SUPFAM" id="SSF51735">
    <property type="entry name" value="NAD(P)-binding Rossmann-fold domains"/>
    <property type="match status" value="1"/>
</dbReference>
<comment type="miscellaneous">
    <text evidence="9">During catalysis, the active site Cys acts as a nucleophile attacking the alpha-carbonyl group of tRNA-bound glutamate with the formation of a thioester intermediate between enzyme and glutamate, and the concomitant release of tRNA(Glu). The thioester intermediate is finally reduced by direct hydride transfer from NADPH, to form the product GSA.</text>
</comment>
<comment type="catalytic activity">
    <reaction evidence="7 9 14">
        <text>(S)-4-amino-5-oxopentanoate + tRNA(Glu) + NADP(+) = L-glutamyl-tRNA(Glu) + NADPH + H(+)</text>
        <dbReference type="Rhea" id="RHEA:12344"/>
        <dbReference type="Rhea" id="RHEA-COMP:9663"/>
        <dbReference type="Rhea" id="RHEA-COMP:9680"/>
        <dbReference type="ChEBI" id="CHEBI:15378"/>
        <dbReference type="ChEBI" id="CHEBI:57501"/>
        <dbReference type="ChEBI" id="CHEBI:57783"/>
        <dbReference type="ChEBI" id="CHEBI:58349"/>
        <dbReference type="ChEBI" id="CHEBI:78442"/>
        <dbReference type="ChEBI" id="CHEBI:78520"/>
        <dbReference type="EC" id="1.2.1.70"/>
    </reaction>
</comment>
<dbReference type="InterPro" id="IPR036343">
    <property type="entry name" value="GluRdtase_N_sf"/>
</dbReference>
<comment type="pathway">
    <text evidence="1 9 14">Porphyrin-containing compound metabolism; protoporphyrin-IX biosynthesis; 5-aminolevulinate from L-glutamyl-tRNA(Glu): step 1/2.</text>
</comment>
<feature type="binding site" evidence="9 11">
    <location>
        <position position="120"/>
    </location>
    <ligand>
        <name>substrate</name>
    </ligand>
</feature>
<keyword evidence="6 9" id="KW-0627">Porphyrin biosynthesis</keyword>
<comment type="subunit">
    <text evidence="9">Homodimer.</text>
</comment>
<dbReference type="AlphaFoldDB" id="K4LIE7"/>
<dbReference type="RefSeq" id="WP_015050620.1">
    <property type="nucleotide sequence ID" value="NC_018870.1"/>
</dbReference>
<evidence type="ECO:0000256" key="8">
    <source>
        <dbReference type="ARBA" id="ARBA00068659"/>
    </source>
</evidence>
<dbReference type="STRING" id="1089553.Tph_c15340"/>
<dbReference type="InterPro" id="IPR036453">
    <property type="entry name" value="GluRdtase_dimer_dom_sf"/>
</dbReference>
<evidence type="ECO:0000256" key="5">
    <source>
        <dbReference type="ARBA" id="ARBA00023002"/>
    </source>
</evidence>
<comment type="function">
    <text evidence="9">Catalyzes the NADPH-dependent reduction of glutamyl-tRNA(Glu) to glutamate 1-semialdehyde (GSA).</text>
</comment>
<evidence type="ECO:0000256" key="4">
    <source>
        <dbReference type="ARBA" id="ARBA00022857"/>
    </source>
</evidence>
<feature type="active site" description="Nucleophile" evidence="9 10">
    <location>
        <position position="50"/>
    </location>
</feature>
<accession>K4LIE7</accession>
<dbReference type="Proteomes" id="UP000000467">
    <property type="component" value="Chromosome"/>
</dbReference>
<feature type="binding site" evidence="9 12">
    <location>
        <begin position="189"/>
        <end position="194"/>
    </location>
    <ligand>
        <name>NADP(+)</name>
        <dbReference type="ChEBI" id="CHEBI:58349"/>
    </ligand>
</feature>
<dbReference type="EMBL" id="CP003732">
    <property type="protein sequence ID" value="AFV11740.1"/>
    <property type="molecule type" value="Genomic_DNA"/>
</dbReference>
<name>K4LIE7_THEPS</name>
<evidence type="ECO:0000256" key="6">
    <source>
        <dbReference type="ARBA" id="ARBA00023244"/>
    </source>
</evidence>
<dbReference type="Pfam" id="PF00745">
    <property type="entry name" value="GlutR_dimer"/>
    <property type="match status" value="1"/>
</dbReference>
<dbReference type="PANTHER" id="PTHR43013:SF1">
    <property type="entry name" value="GLUTAMYL-TRNA REDUCTASE"/>
    <property type="match status" value="1"/>
</dbReference>
<protein>
    <recommendedName>
        <fullName evidence="8 9">Glutamyl-tRNA reductase</fullName>
        <shortName evidence="9">GluTR</shortName>
        <ecNumber evidence="3 9">1.2.1.70</ecNumber>
    </recommendedName>
</protein>
<dbReference type="HOGENOM" id="CLU_035113_2_2_9"/>
<feature type="binding site" evidence="9 11">
    <location>
        <begin position="114"/>
        <end position="116"/>
    </location>
    <ligand>
        <name>substrate</name>
    </ligand>
</feature>
<dbReference type="InterPro" id="IPR006151">
    <property type="entry name" value="Shikm_DH/Glu-tRNA_Rdtase"/>
</dbReference>
<dbReference type="KEGG" id="tpz:Tph_c15340"/>
<evidence type="ECO:0000256" key="12">
    <source>
        <dbReference type="PIRSR" id="PIRSR000445-3"/>
    </source>
</evidence>
<evidence type="ECO:0000256" key="1">
    <source>
        <dbReference type="ARBA" id="ARBA00005059"/>
    </source>
</evidence>
<evidence type="ECO:0000259" key="15">
    <source>
        <dbReference type="Pfam" id="PF00745"/>
    </source>
</evidence>
<dbReference type="GO" id="GO:0008883">
    <property type="term" value="F:glutamyl-tRNA reductase activity"/>
    <property type="evidence" value="ECO:0007669"/>
    <property type="project" value="UniProtKB-UniRule"/>
</dbReference>
<keyword evidence="19" id="KW-1185">Reference proteome</keyword>
<dbReference type="CDD" id="cd05213">
    <property type="entry name" value="NAD_bind_Glutamyl_tRNA_reduct"/>
    <property type="match status" value="1"/>
</dbReference>
<dbReference type="SUPFAM" id="SSF69742">
    <property type="entry name" value="Glutamyl tRNA-reductase catalytic, N-terminal domain"/>
    <property type="match status" value="1"/>
</dbReference>
<comment type="similarity">
    <text evidence="2 9 14">Belongs to the glutamyl-tRNA reductase family.</text>
</comment>
<dbReference type="GO" id="GO:0050661">
    <property type="term" value="F:NADP binding"/>
    <property type="evidence" value="ECO:0007669"/>
    <property type="project" value="InterPro"/>
</dbReference>
<evidence type="ECO:0000256" key="11">
    <source>
        <dbReference type="PIRSR" id="PIRSR000445-2"/>
    </source>
</evidence>
<dbReference type="eggNOG" id="COG0373">
    <property type="taxonomic scope" value="Bacteria"/>
</dbReference>
<evidence type="ECO:0000313" key="19">
    <source>
        <dbReference type="Proteomes" id="UP000000467"/>
    </source>
</evidence>
<dbReference type="Pfam" id="PF01488">
    <property type="entry name" value="Shikimate_DH"/>
    <property type="match status" value="1"/>
</dbReference>
<evidence type="ECO:0000256" key="3">
    <source>
        <dbReference type="ARBA" id="ARBA00012970"/>
    </source>
</evidence>
<comment type="domain">
    <text evidence="9">Possesses an unusual extended V-shaped dimeric structure with each monomer consisting of three distinct domains arranged along a curved 'spinal' alpha-helix. The N-terminal catalytic domain specifically recognizes the glutamate moiety of the substrate. The second domain is the NADPH-binding domain, and the third C-terminal domain is responsible for dimerization.</text>
</comment>
<dbReference type="GO" id="GO:0019353">
    <property type="term" value="P:protoporphyrinogen IX biosynthetic process from glutamate"/>
    <property type="evidence" value="ECO:0007669"/>
    <property type="project" value="TreeGrafter"/>
</dbReference>